<dbReference type="AlphaFoldDB" id="A0A6G1HHS0"/>
<dbReference type="EMBL" id="ML977137">
    <property type="protein sequence ID" value="KAF1992617.1"/>
    <property type="molecule type" value="Genomic_DNA"/>
</dbReference>
<name>A0A6G1HHS0_9PEZI</name>
<protein>
    <recommendedName>
        <fullName evidence="3">Nucleotidyltransferase</fullName>
    </recommendedName>
</protein>
<evidence type="ECO:0008006" key="3">
    <source>
        <dbReference type="Google" id="ProtNLM"/>
    </source>
</evidence>
<evidence type="ECO:0000313" key="2">
    <source>
        <dbReference type="Proteomes" id="UP000800041"/>
    </source>
</evidence>
<dbReference type="InterPro" id="IPR043519">
    <property type="entry name" value="NT_sf"/>
</dbReference>
<accession>A0A6G1HHS0</accession>
<reference evidence="1" key="1">
    <citation type="journal article" date="2020" name="Stud. Mycol.">
        <title>101 Dothideomycetes genomes: a test case for predicting lifestyles and emergence of pathogens.</title>
        <authorList>
            <person name="Haridas S."/>
            <person name="Albert R."/>
            <person name="Binder M."/>
            <person name="Bloem J."/>
            <person name="Labutti K."/>
            <person name="Salamov A."/>
            <person name="Andreopoulos B."/>
            <person name="Baker S."/>
            <person name="Barry K."/>
            <person name="Bills G."/>
            <person name="Bluhm B."/>
            <person name="Cannon C."/>
            <person name="Castanera R."/>
            <person name="Culley D."/>
            <person name="Daum C."/>
            <person name="Ezra D."/>
            <person name="Gonzalez J."/>
            <person name="Henrissat B."/>
            <person name="Kuo A."/>
            <person name="Liang C."/>
            <person name="Lipzen A."/>
            <person name="Lutzoni F."/>
            <person name="Magnuson J."/>
            <person name="Mondo S."/>
            <person name="Nolan M."/>
            <person name="Ohm R."/>
            <person name="Pangilinan J."/>
            <person name="Park H.-J."/>
            <person name="Ramirez L."/>
            <person name="Alfaro M."/>
            <person name="Sun H."/>
            <person name="Tritt A."/>
            <person name="Yoshinaga Y."/>
            <person name="Zwiers L.-H."/>
            <person name="Turgeon B."/>
            <person name="Goodwin S."/>
            <person name="Spatafora J."/>
            <person name="Crous P."/>
            <person name="Grigoriev I."/>
        </authorList>
    </citation>
    <scope>NUCLEOTIDE SEQUENCE</scope>
    <source>
        <strain evidence="1">CBS 113979</strain>
    </source>
</reference>
<organism evidence="1 2">
    <name type="scientific">Aulographum hederae CBS 113979</name>
    <dbReference type="NCBI Taxonomy" id="1176131"/>
    <lineage>
        <taxon>Eukaryota</taxon>
        <taxon>Fungi</taxon>
        <taxon>Dikarya</taxon>
        <taxon>Ascomycota</taxon>
        <taxon>Pezizomycotina</taxon>
        <taxon>Dothideomycetes</taxon>
        <taxon>Pleosporomycetidae</taxon>
        <taxon>Aulographales</taxon>
        <taxon>Aulographaceae</taxon>
    </lineage>
</organism>
<dbReference type="SUPFAM" id="SSF81301">
    <property type="entry name" value="Nucleotidyltransferase"/>
    <property type="match status" value="1"/>
</dbReference>
<evidence type="ECO:0000313" key="1">
    <source>
        <dbReference type="EMBL" id="KAF1992617.1"/>
    </source>
</evidence>
<proteinExistence type="predicted"/>
<sequence>MDEGVLRLAVQCAHNALKTPFAAIEYRLVGGAALVLLGSSRQTADIDVLVASEDVRKAKIMLKQDPNFGWTELGNIYFRASEKLFFNVDVVDVTKTGMGEFPSGILPHHTCLAPLALLETPFTGKVLTLRDAGRRARKGRSDGSDAAYIVQLMAEKGLSLGYGHIQGLDEELVADFLESFPDSAENWQKIGCPSK</sequence>
<dbReference type="Gene3D" id="3.30.460.40">
    <property type="match status" value="1"/>
</dbReference>
<gene>
    <name evidence="1" type="ORF">K402DRAFT_416261</name>
</gene>
<keyword evidence="2" id="KW-1185">Reference proteome</keyword>
<dbReference type="Proteomes" id="UP000800041">
    <property type="component" value="Unassembled WGS sequence"/>
</dbReference>